<dbReference type="Pfam" id="PF13505">
    <property type="entry name" value="OMP_b-brl"/>
    <property type="match status" value="1"/>
</dbReference>
<dbReference type="InterPro" id="IPR027385">
    <property type="entry name" value="Beta-barrel_OMP"/>
</dbReference>
<dbReference type="SUPFAM" id="SSF56925">
    <property type="entry name" value="OMPA-like"/>
    <property type="match status" value="1"/>
</dbReference>
<comment type="caution">
    <text evidence="4">The sequence shown here is derived from an EMBL/GenBank/DDBJ whole genome shotgun (WGS) entry which is preliminary data.</text>
</comment>
<protein>
    <submittedName>
        <fullName evidence="4">Outer membrane beta-barrel protein</fullName>
    </submittedName>
</protein>
<dbReference type="RefSeq" id="WP_322854800.1">
    <property type="nucleotide sequence ID" value="NZ_JAYDCJ010000003.1"/>
</dbReference>
<evidence type="ECO:0000256" key="1">
    <source>
        <dbReference type="ARBA" id="ARBA00022729"/>
    </source>
</evidence>
<keyword evidence="5" id="KW-1185">Reference proteome</keyword>
<feature type="signal peptide" evidence="2">
    <location>
        <begin position="1"/>
        <end position="22"/>
    </location>
</feature>
<dbReference type="Gene3D" id="2.40.160.20">
    <property type="match status" value="1"/>
</dbReference>
<evidence type="ECO:0000313" key="4">
    <source>
        <dbReference type="EMBL" id="MEA1080294.1"/>
    </source>
</evidence>
<evidence type="ECO:0000313" key="5">
    <source>
        <dbReference type="Proteomes" id="UP001305746"/>
    </source>
</evidence>
<reference evidence="4 5" key="1">
    <citation type="submission" date="2023-12" db="EMBL/GenBank/DDBJ databases">
        <title>Marinobacter qingdaonensis sp. nov., isolated from the intertidal sediment of Qingdao, PR China.</title>
        <authorList>
            <person name="Li Y."/>
        </authorList>
    </citation>
    <scope>NUCLEOTIDE SEQUENCE [LARGE SCALE GENOMIC DNA]</scope>
    <source>
        <strain evidence="4 5">ASW11-75</strain>
    </source>
</reference>
<evidence type="ECO:0000259" key="3">
    <source>
        <dbReference type="Pfam" id="PF13505"/>
    </source>
</evidence>
<dbReference type="EMBL" id="JAYDCJ010000003">
    <property type="protein sequence ID" value="MEA1080294.1"/>
    <property type="molecule type" value="Genomic_DNA"/>
</dbReference>
<dbReference type="InterPro" id="IPR011250">
    <property type="entry name" value="OMP/PagP_B-barrel"/>
</dbReference>
<feature type="domain" description="Outer membrane protein beta-barrel" evidence="3">
    <location>
        <begin position="9"/>
        <end position="189"/>
    </location>
</feature>
<proteinExistence type="predicted"/>
<evidence type="ECO:0000256" key="2">
    <source>
        <dbReference type="SAM" id="SignalP"/>
    </source>
</evidence>
<dbReference type="Proteomes" id="UP001305746">
    <property type="component" value="Unassembled WGS sequence"/>
</dbReference>
<accession>A0ABU5NWZ0</accession>
<organism evidence="4 5">
    <name type="scientific">Marinobacter qingdaonensis</name>
    <dbReference type="NCBI Taxonomy" id="3108486"/>
    <lineage>
        <taxon>Bacteria</taxon>
        <taxon>Pseudomonadati</taxon>
        <taxon>Pseudomonadota</taxon>
        <taxon>Gammaproteobacteria</taxon>
        <taxon>Pseudomonadales</taxon>
        <taxon>Marinobacteraceae</taxon>
        <taxon>Marinobacter</taxon>
    </lineage>
</organism>
<name>A0ABU5NWZ0_9GAMM</name>
<keyword evidence="1 2" id="KW-0732">Signal</keyword>
<feature type="chain" id="PRO_5045451453" evidence="2">
    <location>
        <begin position="23"/>
        <end position="189"/>
    </location>
</feature>
<sequence length="189" mass="20227">MNPIKPLVLAVSLIAVSGPTFAGSDSGLYLGASAGQANLDFDGERADLDEVRDVEIDFDDDDTAYKIFVGYNLGLIPLVDLAVEGAYVDFGNFNGRVDTNDNSDFEVDGWTGAALAGVNLGPVGVFAKAGFISWDGELENIGDDDGTDPLYGVGAKFSLFSLQIRAEYERYDLDDFDIDYYSVGAAITF</sequence>
<gene>
    <name evidence="4" type="ORF">U5822_06415</name>
</gene>